<evidence type="ECO:0000313" key="1">
    <source>
        <dbReference type="EMBL" id="CAH3156361.1"/>
    </source>
</evidence>
<proteinExistence type="predicted"/>
<dbReference type="InterPro" id="IPR042838">
    <property type="entry name" value="KIAA1958"/>
</dbReference>
<dbReference type="PANTHER" id="PTHR46963:SF2">
    <property type="match status" value="1"/>
</dbReference>
<gene>
    <name evidence="1" type="ORF">PEVE_00002168</name>
</gene>
<reference evidence="1 2" key="1">
    <citation type="submission" date="2022-05" db="EMBL/GenBank/DDBJ databases">
        <authorList>
            <consortium name="Genoscope - CEA"/>
            <person name="William W."/>
        </authorList>
    </citation>
    <scope>NUCLEOTIDE SEQUENCE [LARGE SCALE GENOMIC DNA]</scope>
</reference>
<dbReference type="PANTHER" id="PTHR46963">
    <property type="entry name" value="SIMILAR TO RIKEN CDNA E130308A19"/>
    <property type="match status" value="1"/>
</dbReference>
<accession>A0ABN8Q4F2</accession>
<sequence length="97" mass="11341">MPRKVLVAKRKNLVQKASKGNTPNATRAVTDDDEDKLFNRRCGQFSTSCPEALQRTRWWFLSLHFGLRARDESRKLLWGDVKLQQDPPQDGREMLVW</sequence>
<dbReference type="Proteomes" id="UP001159427">
    <property type="component" value="Unassembled WGS sequence"/>
</dbReference>
<keyword evidence="2" id="KW-1185">Reference proteome</keyword>
<protein>
    <submittedName>
        <fullName evidence="1">Uncharacterized protein</fullName>
    </submittedName>
</protein>
<evidence type="ECO:0000313" key="2">
    <source>
        <dbReference type="Proteomes" id="UP001159427"/>
    </source>
</evidence>
<organism evidence="1 2">
    <name type="scientific">Porites evermanni</name>
    <dbReference type="NCBI Taxonomy" id="104178"/>
    <lineage>
        <taxon>Eukaryota</taxon>
        <taxon>Metazoa</taxon>
        <taxon>Cnidaria</taxon>
        <taxon>Anthozoa</taxon>
        <taxon>Hexacorallia</taxon>
        <taxon>Scleractinia</taxon>
        <taxon>Fungiina</taxon>
        <taxon>Poritidae</taxon>
        <taxon>Porites</taxon>
    </lineage>
</organism>
<dbReference type="EMBL" id="CALNXI010001120">
    <property type="protein sequence ID" value="CAH3156361.1"/>
    <property type="molecule type" value="Genomic_DNA"/>
</dbReference>
<feature type="non-terminal residue" evidence="1">
    <location>
        <position position="97"/>
    </location>
</feature>
<comment type="caution">
    <text evidence="1">The sequence shown here is derived from an EMBL/GenBank/DDBJ whole genome shotgun (WGS) entry which is preliminary data.</text>
</comment>
<name>A0ABN8Q4F2_9CNID</name>